<protein>
    <recommendedName>
        <fullName evidence="8">Signal peptidase complex subunit 3</fullName>
    </recommendedName>
</protein>
<evidence type="ECO:0000256" key="9">
    <source>
        <dbReference type="SAM" id="MobiDB-lite"/>
    </source>
</evidence>
<sequence>MENYLNRANAVFCSLMVSLGVLALGNIASSYFLVGPISGSVAVRDVYAFGYNYALNGDQAVLSLDIKADLRGLFQWNAKQLFVFVVAEYESPQHPTNQVVVFDRIITDESAAVLNLVNVPAKYHLRDKGKGLRGREITVKLQVVYHPIVGRIFTQTVASNTFRMPAQYDRVSQQKQQEQQRQQAREAAVAAAVKPEDLQ</sequence>
<feature type="compositionally biased region" description="Low complexity" evidence="9">
    <location>
        <begin position="173"/>
        <end position="193"/>
    </location>
</feature>
<comment type="subcellular location">
    <subcellularLocation>
        <location evidence="1">Endoplasmic reticulum membrane</location>
        <topology evidence="1">Single-pass type II membrane protein</topology>
    </subcellularLocation>
</comment>
<dbReference type="OMA" id="FWDDGHG"/>
<dbReference type="GeneID" id="25338338"/>
<dbReference type="PIRSF" id="PIRSF016089">
    <property type="entry name" value="SPC22"/>
    <property type="match status" value="1"/>
</dbReference>
<organism evidence="11 12">
    <name type="scientific">Eimeria maxima</name>
    <name type="common">Coccidian parasite</name>
    <dbReference type="NCBI Taxonomy" id="5804"/>
    <lineage>
        <taxon>Eukaryota</taxon>
        <taxon>Sar</taxon>
        <taxon>Alveolata</taxon>
        <taxon>Apicomplexa</taxon>
        <taxon>Conoidasida</taxon>
        <taxon>Coccidia</taxon>
        <taxon>Eucoccidiorida</taxon>
        <taxon>Eimeriorina</taxon>
        <taxon>Eimeriidae</taxon>
        <taxon>Eimeria</taxon>
    </lineage>
</organism>
<dbReference type="Pfam" id="PF04573">
    <property type="entry name" value="SPC22"/>
    <property type="match status" value="1"/>
</dbReference>
<dbReference type="PANTHER" id="PTHR12804:SF0">
    <property type="entry name" value="SIGNAL PEPTIDASE COMPLEX SUBUNIT 3"/>
    <property type="match status" value="1"/>
</dbReference>
<reference evidence="11" key="2">
    <citation type="submission" date="2013-10" db="EMBL/GenBank/DDBJ databases">
        <authorList>
            <person name="Aslett M."/>
        </authorList>
    </citation>
    <scope>NUCLEOTIDE SEQUENCE [LARGE SCALE GENOMIC DNA]</scope>
    <source>
        <strain evidence="11">Weybridge</strain>
    </source>
</reference>
<feature type="transmembrane region" description="Helical" evidence="10">
    <location>
        <begin position="12"/>
        <end position="34"/>
    </location>
</feature>
<dbReference type="Proteomes" id="UP000030763">
    <property type="component" value="Unassembled WGS sequence"/>
</dbReference>
<dbReference type="OrthoDB" id="10261524at2759"/>
<evidence type="ECO:0000313" key="12">
    <source>
        <dbReference type="Proteomes" id="UP000030763"/>
    </source>
</evidence>
<evidence type="ECO:0000313" key="11">
    <source>
        <dbReference type="EMBL" id="CDJ61654.1"/>
    </source>
</evidence>
<dbReference type="VEuPathDB" id="ToxoDB:EMWEY_00043520"/>
<evidence type="ECO:0000256" key="1">
    <source>
        <dbReference type="ARBA" id="ARBA00004648"/>
    </source>
</evidence>
<dbReference type="AlphaFoldDB" id="U6MGS9"/>
<keyword evidence="4" id="KW-0256">Endoplasmic reticulum</keyword>
<gene>
    <name evidence="11" type="ORF">EMWEY_00043520</name>
</gene>
<evidence type="ECO:0000256" key="4">
    <source>
        <dbReference type="ARBA" id="ARBA00022824"/>
    </source>
</evidence>
<evidence type="ECO:0000256" key="2">
    <source>
        <dbReference type="ARBA" id="ARBA00009289"/>
    </source>
</evidence>
<feature type="region of interest" description="Disordered" evidence="9">
    <location>
        <begin position="173"/>
        <end position="199"/>
    </location>
</feature>
<evidence type="ECO:0000256" key="6">
    <source>
        <dbReference type="ARBA" id="ARBA00022989"/>
    </source>
</evidence>
<evidence type="ECO:0000256" key="8">
    <source>
        <dbReference type="ARBA" id="ARBA00029556"/>
    </source>
</evidence>
<evidence type="ECO:0000256" key="5">
    <source>
        <dbReference type="ARBA" id="ARBA00022968"/>
    </source>
</evidence>
<keyword evidence="3 10" id="KW-0812">Transmembrane</keyword>
<evidence type="ECO:0000256" key="3">
    <source>
        <dbReference type="ARBA" id="ARBA00022692"/>
    </source>
</evidence>
<dbReference type="PANTHER" id="PTHR12804">
    <property type="entry name" value="MICROSOMAL SIGNAL PEPTIDASE 23 KD SUBUNIT SPC22/23"/>
    <property type="match status" value="1"/>
</dbReference>
<keyword evidence="12" id="KW-1185">Reference proteome</keyword>
<keyword evidence="6 10" id="KW-1133">Transmembrane helix</keyword>
<keyword evidence="5" id="KW-0735">Signal-anchor</keyword>
<dbReference type="GO" id="GO:0005787">
    <property type="term" value="C:signal peptidase complex"/>
    <property type="evidence" value="ECO:0007669"/>
    <property type="project" value="InterPro"/>
</dbReference>
<dbReference type="RefSeq" id="XP_013338304.1">
    <property type="nucleotide sequence ID" value="XM_013482850.1"/>
</dbReference>
<reference evidence="11" key="1">
    <citation type="submission" date="2013-10" db="EMBL/GenBank/DDBJ databases">
        <title>Genomic analysis of the causative agents of coccidiosis in chickens.</title>
        <authorList>
            <person name="Reid A.J."/>
            <person name="Blake D."/>
            <person name="Billington K."/>
            <person name="Browne H."/>
            <person name="Dunn M."/>
            <person name="Hung S."/>
            <person name="Kawahara F."/>
            <person name="Miranda-Saavedra D."/>
            <person name="Mourier T."/>
            <person name="Nagra H."/>
            <person name="Otto T.D."/>
            <person name="Rawlings N."/>
            <person name="Sanchez A."/>
            <person name="Sanders M."/>
            <person name="Subramaniam C."/>
            <person name="Tay Y."/>
            <person name="Dear P."/>
            <person name="Doerig C."/>
            <person name="Gruber A."/>
            <person name="Parkinson J."/>
            <person name="Shirley M."/>
            <person name="Wan K.L."/>
            <person name="Berriman M."/>
            <person name="Tomley F."/>
            <person name="Pain A."/>
        </authorList>
    </citation>
    <scope>NUCLEOTIDE SEQUENCE [LARGE SCALE GENOMIC DNA]</scope>
    <source>
        <strain evidence="11">Weybridge</strain>
    </source>
</reference>
<accession>U6MGS9</accession>
<comment type="similarity">
    <text evidence="2">Belongs to the SPCS3 family.</text>
</comment>
<evidence type="ECO:0000256" key="10">
    <source>
        <dbReference type="SAM" id="Phobius"/>
    </source>
</evidence>
<proteinExistence type="inferred from homology"/>
<keyword evidence="7 10" id="KW-0472">Membrane</keyword>
<dbReference type="EMBL" id="HG722169">
    <property type="protein sequence ID" value="CDJ61654.1"/>
    <property type="molecule type" value="Genomic_DNA"/>
</dbReference>
<evidence type="ECO:0000256" key="7">
    <source>
        <dbReference type="ARBA" id="ARBA00023136"/>
    </source>
</evidence>
<dbReference type="GO" id="GO:0006465">
    <property type="term" value="P:signal peptide processing"/>
    <property type="evidence" value="ECO:0007669"/>
    <property type="project" value="InterPro"/>
</dbReference>
<name>U6MGS9_EIMMA</name>
<dbReference type="InterPro" id="IPR007653">
    <property type="entry name" value="SPC3"/>
</dbReference>
<dbReference type="GO" id="GO:0045047">
    <property type="term" value="P:protein targeting to ER"/>
    <property type="evidence" value="ECO:0007669"/>
    <property type="project" value="TreeGrafter"/>
</dbReference>